<evidence type="ECO:0000313" key="6">
    <source>
        <dbReference type="Proteomes" id="UP000197619"/>
    </source>
</evidence>
<evidence type="ECO:0000313" key="5">
    <source>
        <dbReference type="EMBL" id="OWK58318.1"/>
    </source>
</evidence>
<feature type="region of interest" description="Disordered" evidence="1">
    <location>
        <begin position="1117"/>
        <end position="1147"/>
    </location>
</feature>
<keyword evidence="6" id="KW-1185">Reference proteome</keyword>
<dbReference type="PANTHER" id="PTHR31409:SF0">
    <property type="entry name" value="WASH COMPLEX SUBUNIT 4"/>
    <property type="match status" value="1"/>
</dbReference>
<feature type="domain" description="WASH complex subunit 7 C-terminal" evidence="4">
    <location>
        <begin position="945"/>
        <end position="1109"/>
    </location>
</feature>
<comment type="caution">
    <text evidence="5">The sequence shown here is derived from an EMBL/GenBank/DDBJ whole genome shotgun (WGS) entry which is preliminary data.</text>
</comment>
<accession>A0A218UXE7</accession>
<dbReference type="AlphaFoldDB" id="A0A218UXE7"/>
<dbReference type="GO" id="GO:0005768">
    <property type="term" value="C:endosome"/>
    <property type="evidence" value="ECO:0007669"/>
    <property type="project" value="TreeGrafter"/>
</dbReference>
<dbReference type="GO" id="GO:0016197">
    <property type="term" value="P:endosomal transport"/>
    <property type="evidence" value="ECO:0007669"/>
    <property type="project" value="TreeGrafter"/>
</dbReference>
<dbReference type="Pfam" id="PF14746">
    <property type="entry name" value="WASH-7_C"/>
    <property type="match status" value="1"/>
</dbReference>
<feature type="domain" description="WASH complex subunit 7 central" evidence="2">
    <location>
        <begin position="622"/>
        <end position="940"/>
    </location>
</feature>
<dbReference type="Proteomes" id="UP000197619">
    <property type="component" value="Unassembled WGS sequence"/>
</dbReference>
<evidence type="ECO:0000256" key="1">
    <source>
        <dbReference type="SAM" id="MobiDB-lite"/>
    </source>
</evidence>
<dbReference type="Pfam" id="PF14745">
    <property type="entry name" value="WASH-4_N"/>
    <property type="match status" value="2"/>
</dbReference>
<reference evidence="5 6" key="1">
    <citation type="submission" date="2017-05" db="EMBL/GenBank/DDBJ databases">
        <title>Genome of assembly of the Bengalese finch, Lonchura striata domestica.</title>
        <authorList>
            <person name="Colquitt B.M."/>
            <person name="Brainard M.S."/>
        </authorList>
    </citation>
    <scope>NUCLEOTIDE SEQUENCE [LARGE SCALE GENOMIC DNA]</scope>
    <source>
        <strain evidence="5">White83orange57</strain>
    </source>
</reference>
<proteinExistence type="predicted"/>
<organism evidence="5 6">
    <name type="scientific">Lonchura striata</name>
    <name type="common">white-rumped munia</name>
    <dbReference type="NCBI Taxonomy" id="40157"/>
    <lineage>
        <taxon>Eukaryota</taxon>
        <taxon>Metazoa</taxon>
        <taxon>Chordata</taxon>
        <taxon>Craniata</taxon>
        <taxon>Vertebrata</taxon>
        <taxon>Euteleostomi</taxon>
        <taxon>Archelosauria</taxon>
        <taxon>Archosauria</taxon>
        <taxon>Dinosauria</taxon>
        <taxon>Saurischia</taxon>
        <taxon>Theropoda</taxon>
        <taxon>Coelurosauria</taxon>
        <taxon>Aves</taxon>
        <taxon>Neognathae</taxon>
        <taxon>Neoaves</taxon>
        <taxon>Telluraves</taxon>
        <taxon>Australaves</taxon>
        <taxon>Passeriformes</taxon>
        <taxon>Passeroidea</taxon>
        <taxon>Estrildidae</taxon>
        <taxon>Estrildinae</taxon>
        <taxon>Lonchura</taxon>
    </lineage>
</organism>
<dbReference type="InterPro" id="IPR027307">
    <property type="entry name" value="WASH7"/>
</dbReference>
<evidence type="ECO:0000259" key="3">
    <source>
        <dbReference type="Pfam" id="PF14745"/>
    </source>
</evidence>
<dbReference type="InterPro" id="IPR028283">
    <property type="entry name" value="WASH-7_C"/>
</dbReference>
<dbReference type="GO" id="GO:0071203">
    <property type="term" value="C:WASH complex"/>
    <property type="evidence" value="ECO:0007669"/>
    <property type="project" value="InterPro"/>
</dbReference>
<gene>
    <name evidence="5" type="ORF">RLOC_00003993</name>
</gene>
<feature type="domain" description="WASH complex subunit 4 N-terminal" evidence="3">
    <location>
        <begin position="220"/>
        <end position="457"/>
    </location>
</feature>
<evidence type="ECO:0000259" key="4">
    <source>
        <dbReference type="Pfam" id="PF14746"/>
    </source>
</evidence>
<dbReference type="EMBL" id="MUZQ01000103">
    <property type="protein sequence ID" value="OWK58318.1"/>
    <property type="molecule type" value="Genomic_DNA"/>
</dbReference>
<dbReference type="InterPro" id="IPR028191">
    <property type="entry name" value="WASH-4_N"/>
</dbReference>
<sequence>MALETLSPDWEFDRLDDGSQTDGECFIHFLLLLRGIRSPDLANACALSRLQLQLELNGTNAINFIELSVKLYKCYQFSEIHAEVQLKNYGKFLEEYTSQLKRIEDALDDSVGDVWDFSLDPIALKLLPYEQSSLLELIKTENKAETKFYNGLLFYGEGGTTQALESVDKCFSFKPQIPAWWREIVKYRWEDLFLSCSSILWLITFTVGGSICLYSFCFLVFQELSCFVTRCYEVVVNVVHQLAVLYTSNKNAPKIIETSGVHFQAMYEHLGELLTILITLDEIIDNHATLKDHWTMYKRLLKSVHHNPSKFGIPEDKLKPFEKLLLKLECQLLDGMIFQACIEQQFDSLNGGVSVSKNSTFAEEFAHTLRAAFSNVEVKLGEPSEIDQRDKYVGICGLFVLHFQIFRTVDKKLYKSLLDVCKKVPAITLTANIIWFADNFLIQKIPAAAKLLDKKSIHTGFLYAYSLSTIIKTTMNLYMSMQKPMTKTSVKALCRLVELLKAIEHMFYRRSMVVADSVTHITQHLQYQALHSISVAKKRVISDKKYSEQRLDVLSALVLAENTLNGPSTRQRRLIVSLALSVGTQMKTFKDEELVPLQLVLKKLDLISELTERVRAQCNCCFLYWHRAVFPIYLDDVYENAVDSARLHYMFSALRDCVPAMMHARHLESYEVLLECYDKEIMEVLNEHLLDKLCKEIEKDLRLSVHTHLKLDDRNPFRVGMKDLAHFFFLNPIRFFNRFIDIKAYVTHYLDKTFYNLTTVALHDWATYSEMRNLATQRYGLSMTEAHLPSQTLEQGLDVLEIMRNIHVFVSRYLYNLNNQIFIERTSNNKHLNTINIRHIANSIRTHGTGIMNTTVNFTYQFLRKKFYIFSQFMYDEHIKSRLIKDIRFFREVKDQNDHKYPFERADKFNRGIRKLGITPDGQSYLDQFRQLISQIGNSLLIPCRQLDSVLSDLTRNFAEGTEYFKMLVDVFAPEFRSPKNMHLRNFYIIVPPLTLNFVEHSISCKEKLNKKNKSGAAFTDDGFAMGVAYILKLLDQYQEFDSLHWFQSVREKYVKEIRAVAKQQNVQSTNQDEKLLQTMNLTHKRLEVCLQEFELLYFSLSSARIFFRADKTAAEESQEKKEKEEESGKASNGDLSNSTPVEPVVK</sequence>
<dbReference type="GO" id="GO:0007032">
    <property type="term" value="P:endosome organization"/>
    <property type="evidence" value="ECO:0007669"/>
    <property type="project" value="TreeGrafter"/>
</dbReference>
<feature type="compositionally biased region" description="Basic and acidic residues" evidence="1">
    <location>
        <begin position="1117"/>
        <end position="1129"/>
    </location>
</feature>
<dbReference type="PANTHER" id="PTHR31409">
    <property type="entry name" value="WASH COMPLEX SUBUNIT 4"/>
    <property type="match status" value="1"/>
</dbReference>
<feature type="domain" description="WASH complex subunit 4 N-terminal" evidence="3">
    <location>
        <begin position="90"/>
        <end position="147"/>
    </location>
</feature>
<dbReference type="STRING" id="299123.ENSLSDP00000020756"/>
<protein>
    <submittedName>
        <fullName evidence="5">WASH complex subunit 7</fullName>
    </submittedName>
</protein>
<dbReference type="Pfam" id="PF14744">
    <property type="entry name" value="WASH-7_mid"/>
    <property type="match status" value="1"/>
</dbReference>
<name>A0A218UXE7_9PASE</name>
<dbReference type="InterPro" id="IPR028282">
    <property type="entry name" value="WASH-7_central"/>
</dbReference>
<evidence type="ECO:0000259" key="2">
    <source>
        <dbReference type="Pfam" id="PF14744"/>
    </source>
</evidence>